<feature type="compositionally biased region" description="Polar residues" evidence="1">
    <location>
        <begin position="1"/>
        <end position="12"/>
    </location>
</feature>
<feature type="compositionally biased region" description="Polar residues" evidence="1">
    <location>
        <begin position="275"/>
        <end position="289"/>
    </location>
</feature>
<feature type="compositionally biased region" description="Polar residues" evidence="1">
    <location>
        <begin position="364"/>
        <end position="377"/>
    </location>
</feature>
<feature type="compositionally biased region" description="Pro residues" evidence="1">
    <location>
        <begin position="342"/>
        <end position="351"/>
    </location>
</feature>
<proteinExistence type="predicted"/>
<feature type="compositionally biased region" description="Polar residues" evidence="1">
    <location>
        <begin position="319"/>
        <end position="334"/>
    </location>
</feature>
<protein>
    <submittedName>
        <fullName evidence="2">Uncharacterized protein</fullName>
    </submittedName>
</protein>
<dbReference type="EMBL" id="CAAALY010250043">
    <property type="protein sequence ID" value="VEL35527.1"/>
    <property type="molecule type" value="Genomic_DNA"/>
</dbReference>
<feature type="compositionally biased region" description="Polar residues" evidence="1">
    <location>
        <begin position="435"/>
        <end position="455"/>
    </location>
</feature>
<comment type="caution">
    <text evidence="2">The sequence shown here is derived from an EMBL/GenBank/DDBJ whole genome shotgun (WGS) entry which is preliminary data.</text>
</comment>
<feature type="compositionally biased region" description="Acidic residues" evidence="1">
    <location>
        <begin position="236"/>
        <end position="253"/>
    </location>
</feature>
<feature type="region of interest" description="Disordered" evidence="1">
    <location>
        <begin position="1"/>
        <end position="53"/>
    </location>
</feature>
<feature type="compositionally biased region" description="Basic and acidic residues" evidence="1">
    <location>
        <begin position="190"/>
        <end position="203"/>
    </location>
</feature>
<feature type="compositionally biased region" description="Acidic residues" evidence="1">
    <location>
        <begin position="169"/>
        <end position="180"/>
    </location>
</feature>
<feature type="region of interest" description="Disordered" evidence="1">
    <location>
        <begin position="169"/>
        <end position="463"/>
    </location>
</feature>
<feature type="compositionally biased region" description="Basic and acidic residues" evidence="1">
    <location>
        <begin position="37"/>
        <end position="46"/>
    </location>
</feature>
<sequence length="476" mass="51095">MSETNETYQNKQLFPPPTDGQTDFSEVTDASADENGDGPHDEHDNDANADNDVVDGAKADAMLPLLSSLQTTSDSRCHNCLGAFASQQANRCSAGNPHFANTSSSQPHAPSKCAPDPSGRIITVADLASPLKTCLLSQAVALSLVAKSSVTASLMSDSLIVQSDEQDVAEAVSDVDDGQEAEVNQQPSQQHKDRGLEPSRGPDGRVGPGSLAFETSGMYQPEDGSSDLRRKHSLEEVDYESEKEDSEEDDDDALNIVVSEFSDPEEISPPLPPRSRQQNLARSFASSATADVPELQATNCRSRQRRLALRHHAADNQHSRPSATSSVALTTGNRSGAERQLPTPPAPPAVPLPREQQQIKRRSQTCQEPVLTSSISTGLVLKTNPEDDERQHESSSKTNRQLVRKNPPSSSGGTELRISSRNTLTRNEATHENSSKGQGNSILSPIVKSTPSTGNVDYETFGNVPECTVPTRAEDA</sequence>
<accession>A0A3S5BR05</accession>
<feature type="compositionally biased region" description="Polar residues" evidence="1">
    <location>
        <begin position="96"/>
        <end position="108"/>
    </location>
</feature>
<gene>
    <name evidence="2" type="ORF">PXEA_LOCUS28967</name>
</gene>
<evidence type="ECO:0000313" key="2">
    <source>
        <dbReference type="EMBL" id="VEL35527.1"/>
    </source>
</evidence>
<evidence type="ECO:0000313" key="3">
    <source>
        <dbReference type="Proteomes" id="UP000784294"/>
    </source>
</evidence>
<evidence type="ECO:0000256" key="1">
    <source>
        <dbReference type="SAM" id="MobiDB-lite"/>
    </source>
</evidence>
<feature type="region of interest" description="Disordered" evidence="1">
    <location>
        <begin position="96"/>
        <end position="115"/>
    </location>
</feature>
<reference evidence="2" key="1">
    <citation type="submission" date="2018-11" db="EMBL/GenBank/DDBJ databases">
        <authorList>
            <consortium name="Pathogen Informatics"/>
        </authorList>
    </citation>
    <scope>NUCLEOTIDE SEQUENCE</scope>
</reference>
<dbReference type="Proteomes" id="UP000784294">
    <property type="component" value="Unassembled WGS sequence"/>
</dbReference>
<organism evidence="2 3">
    <name type="scientific">Protopolystoma xenopodis</name>
    <dbReference type="NCBI Taxonomy" id="117903"/>
    <lineage>
        <taxon>Eukaryota</taxon>
        <taxon>Metazoa</taxon>
        <taxon>Spiralia</taxon>
        <taxon>Lophotrochozoa</taxon>
        <taxon>Platyhelminthes</taxon>
        <taxon>Monogenea</taxon>
        <taxon>Polyopisthocotylea</taxon>
        <taxon>Polystomatidea</taxon>
        <taxon>Polystomatidae</taxon>
        <taxon>Protopolystoma</taxon>
    </lineage>
</organism>
<keyword evidence="3" id="KW-1185">Reference proteome</keyword>
<feature type="compositionally biased region" description="Basic residues" evidence="1">
    <location>
        <begin position="302"/>
        <end position="311"/>
    </location>
</feature>
<name>A0A3S5BR05_9PLAT</name>
<dbReference type="AlphaFoldDB" id="A0A3S5BR05"/>
<feature type="compositionally biased region" description="Polar residues" evidence="1">
    <location>
        <begin position="396"/>
        <end position="427"/>
    </location>
</feature>